<organism evidence="2 3">
    <name type="scientific">Streptomyces viridosporus (strain ATCC 14672 / DSM 40746 / JCM 4963 / KCTC 9882 / NRRL B-12104 / FH 1290)</name>
    <name type="common">Streptomyces ghanaensis</name>
    <dbReference type="NCBI Taxonomy" id="566461"/>
    <lineage>
        <taxon>Bacteria</taxon>
        <taxon>Bacillati</taxon>
        <taxon>Actinomycetota</taxon>
        <taxon>Actinomycetes</taxon>
        <taxon>Kitasatosporales</taxon>
        <taxon>Streptomycetaceae</taxon>
        <taxon>Streptomyces</taxon>
    </lineage>
</organism>
<accession>D6A0N1</accession>
<feature type="region of interest" description="Disordered" evidence="1">
    <location>
        <begin position="81"/>
        <end position="104"/>
    </location>
</feature>
<name>D6A0N1_STRV1</name>
<protein>
    <submittedName>
        <fullName evidence="2">Predicted protein</fullName>
    </submittedName>
</protein>
<proteinExistence type="predicted"/>
<dbReference type="Proteomes" id="UP000003824">
    <property type="component" value="Unassembled WGS sequence"/>
</dbReference>
<dbReference type="EMBL" id="DS999641">
    <property type="protein sequence ID" value="EFE69263.2"/>
    <property type="molecule type" value="Genomic_DNA"/>
</dbReference>
<dbReference type="AlphaFoldDB" id="D6A0N1"/>
<sequence length="160" mass="17267">MNLTRCPTARDSQTETFSERNLQLPLISGVLGVTRTSETSRIIIGGGTVASLGNNAPATGVRCIHFRSLTPNTLMVRGAPTLTGGTKTLMEDPPGETEPPCDVPPYSMREINSIYLTLSMASSAIEKKQILSWYGLAIEDAREFFRSCPGFIGPTDAQDD</sequence>
<evidence type="ECO:0000313" key="3">
    <source>
        <dbReference type="Proteomes" id="UP000003824"/>
    </source>
</evidence>
<evidence type="ECO:0000313" key="2">
    <source>
        <dbReference type="EMBL" id="EFE69263.2"/>
    </source>
</evidence>
<gene>
    <name evidence="2" type="ORF">SSFG_04505</name>
</gene>
<dbReference type="eggNOG" id="ENOG50308CI">
    <property type="taxonomic scope" value="Bacteria"/>
</dbReference>
<evidence type="ECO:0000256" key="1">
    <source>
        <dbReference type="SAM" id="MobiDB-lite"/>
    </source>
</evidence>
<reference evidence="3" key="1">
    <citation type="submission" date="2008-12" db="EMBL/GenBank/DDBJ databases">
        <title>Annotation of Streptomyces ghanaensis ATCC 14672.</title>
        <authorList>
            <consortium name="The Broad Institute Genome Sequencing Platform"/>
            <consortium name="Broad Institute Microbial Sequencing Center"/>
            <person name="Fischbach M."/>
            <person name="Ward D."/>
            <person name="Young S."/>
            <person name="Kodira C.D."/>
            <person name="Zeng Q."/>
            <person name="Koehrsen M."/>
            <person name="Godfrey P."/>
            <person name="Alvarado L."/>
            <person name="Berlin A.M."/>
            <person name="Borenstein D."/>
            <person name="Chen Z."/>
            <person name="Engels R."/>
            <person name="Freedman E."/>
            <person name="Gellesch M."/>
            <person name="Goldberg J."/>
            <person name="Griggs A."/>
            <person name="Gujja S."/>
            <person name="Heiman D.I."/>
            <person name="Hepburn T.A."/>
            <person name="Howarth C."/>
            <person name="Jen D."/>
            <person name="Larson L."/>
            <person name="Lewis B."/>
            <person name="Mehta T."/>
            <person name="Park D."/>
            <person name="Pearson M."/>
            <person name="Roberts A."/>
            <person name="Saif S."/>
            <person name="Shea T.D."/>
            <person name="Shenoy N."/>
            <person name="Sisk P."/>
            <person name="Stolte C."/>
            <person name="Sykes S.N."/>
            <person name="Walk T."/>
            <person name="White J."/>
            <person name="Yandava C."/>
            <person name="Straight P."/>
            <person name="Clardy J."/>
            <person name="Hung D."/>
            <person name="Kolter R."/>
            <person name="Mekalanos J."/>
            <person name="Walker S."/>
            <person name="Walsh C.T."/>
            <person name="Wieland B.L.C."/>
            <person name="Ilzarbe M."/>
            <person name="Galagan J."/>
            <person name="Nusbaum C."/>
            <person name="Birren B."/>
        </authorList>
    </citation>
    <scope>NUCLEOTIDE SEQUENCE [LARGE SCALE GENOMIC DNA]</scope>
    <source>
        <strain evidence="3">ATCC 14672 / DSM 40746 / JCM 4963 / KCTC 9882 / NRRL B-12104 / FH 1290</strain>
    </source>
</reference>